<dbReference type="SUPFAM" id="SSF48208">
    <property type="entry name" value="Six-hairpin glycosidases"/>
    <property type="match status" value="1"/>
</dbReference>
<evidence type="ECO:0000313" key="1">
    <source>
        <dbReference type="EMBL" id="GMA90447.1"/>
    </source>
</evidence>
<keyword evidence="2" id="KW-1185">Reference proteome</keyword>
<evidence type="ECO:0008006" key="3">
    <source>
        <dbReference type="Google" id="ProtNLM"/>
    </source>
</evidence>
<dbReference type="RefSeq" id="WP_284298202.1">
    <property type="nucleotide sequence ID" value="NZ_BSVA01000001.1"/>
</dbReference>
<dbReference type="Proteomes" id="UP001157069">
    <property type="component" value="Unassembled WGS sequence"/>
</dbReference>
<dbReference type="InterPro" id="IPR008928">
    <property type="entry name" value="6-hairpin_glycosidase_sf"/>
</dbReference>
<dbReference type="Gene3D" id="1.50.10.10">
    <property type="match status" value="1"/>
</dbReference>
<name>A0ABQ6JQ59_9MICO</name>
<sequence length="714" mass="77836">MKHDLFVHPLATPAWESEPAAALRLATRSLWTTPHDDEVGAPERRIIHQRAIFTSRPGRFDALTVGWGPGYHKCASGQERDAALDVIVSRGDRSGWHEVGRLRTSVEELAAEGGRLDLGGLETSALVAEVRRAATDEWWPGWNLATAGLHLTGELDRTWAPGDDGWLAVGEVDTAGLPAGVTAERSATDVVFRTPHLAVGFRLKSPAWSHLGLDQDGRGRTDDNLLQLPRSMDIVRSGVYPSGVYPVLRDQNAEYLAQGPRFAATDGTLPMGFLHRDYHGSTSVHGSTVRYDVTIPDAGQRYVLTFTVHADRIELTAERHAAEERRAWQSSAWHVALDNRVTPSCALGEPTFVGETGLLRGPIAWHFPRYGTLRLSGGDDVLWRSDSVRPLDTNTLELKLGEQPTAFGDYVLAAGIHRAELTLQVAAPQLSELAADTPAPVRRALERHTLTALPFRADTATYSNNGASMHCTTSLADVSAIAVHLGEAPGIRPLAWVGDSLQRWLDGAPSYGSGATSHGDHRLEDEYVHMAANTLLAMGRYLVASADRAWFERNRSRIVRELDDMLARDIDGDGLVESTLRRGITGEHQWSTAWADVISFGGKDAWANAVLCETWRVWEPVLRDHGENALADRIVEARAALVDSYLSTFLNPATGLVAGWRSSDGELHDHGFSIVVAQACATDAVPLESAREIMAALLAAWRRPVSTTCATASR</sequence>
<accession>A0ABQ6JQ59</accession>
<dbReference type="InterPro" id="IPR012341">
    <property type="entry name" value="6hp_glycosidase-like_sf"/>
</dbReference>
<reference evidence="2" key="1">
    <citation type="journal article" date="2019" name="Int. J. Syst. Evol. Microbiol.">
        <title>The Global Catalogue of Microorganisms (GCM) 10K type strain sequencing project: providing services to taxonomists for standard genome sequencing and annotation.</title>
        <authorList>
            <consortium name="The Broad Institute Genomics Platform"/>
            <consortium name="The Broad Institute Genome Sequencing Center for Infectious Disease"/>
            <person name="Wu L."/>
            <person name="Ma J."/>
        </authorList>
    </citation>
    <scope>NUCLEOTIDE SEQUENCE [LARGE SCALE GENOMIC DNA]</scope>
    <source>
        <strain evidence="2">NBRC 108755</strain>
    </source>
</reference>
<comment type="caution">
    <text evidence="1">The sequence shown here is derived from an EMBL/GenBank/DDBJ whole genome shotgun (WGS) entry which is preliminary data.</text>
</comment>
<dbReference type="EMBL" id="BSVA01000001">
    <property type="protein sequence ID" value="GMA90447.1"/>
    <property type="molecule type" value="Genomic_DNA"/>
</dbReference>
<protein>
    <recommendedName>
        <fullName evidence="3">Alpha-L-rhamnosidase six-hairpin glycosidase domain-containing protein</fullName>
    </recommendedName>
</protein>
<evidence type="ECO:0000313" key="2">
    <source>
        <dbReference type="Proteomes" id="UP001157069"/>
    </source>
</evidence>
<gene>
    <name evidence="1" type="ORF">GCM10025869_09760</name>
</gene>
<proteinExistence type="predicted"/>
<organism evidence="1 2">
    <name type="scientific">Homoserinibacter gongjuensis</name>
    <dbReference type="NCBI Taxonomy" id="1162968"/>
    <lineage>
        <taxon>Bacteria</taxon>
        <taxon>Bacillati</taxon>
        <taxon>Actinomycetota</taxon>
        <taxon>Actinomycetes</taxon>
        <taxon>Micrococcales</taxon>
        <taxon>Microbacteriaceae</taxon>
        <taxon>Homoserinibacter</taxon>
    </lineage>
</organism>